<dbReference type="EMBL" id="JABEZY010000009">
    <property type="protein sequence ID" value="MBA0746492.1"/>
    <property type="molecule type" value="Genomic_DNA"/>
</dbReference>
<organism evidence="1 2">
    <name type="scientific">Gossypium gossypioides</name>
    <name type="common">Mexican cotton</name>
    <name type="synonym">Selera gossypioides</name>
    <dbReference type="NCBI Taxonomy" id="34282"/>
    <lineage>
        <taxon>Eukaryota</taxon>
        <taxon>Viridiplantae</taxon>
        <taxon>Streptophyta</taxon>
        <taxon>Embryophyta</taxon>
        <taxon>Tracheophyta</taxon>
        <taxon>Spermatophyta</taxon>
        <taxon>Magnoliopsida</taxon>
        <taxon>eudicotyledons</taxon>
        <taxon>Gunneridae</taxon>
        <taxon>Pentapetalae</taxon>
        <taxon>rosids</taxon>
        <taxon>malvids</taxon>
        <taxon>Malvales</taxon>
        <taxon>Malvaceae</taxon>
        <taxon>Malvoideae</taxon>
        <taxon>Gossypium</taxon>
    </lineage>
</organism>
<comment type="caution">
    <text evidence="1">The sequence shown here is derived from an EMBL/GenBank/DDBJ whole genome shotgun (WGS) entry which is preliminary data.</text>
</comment>
<reference evidence="1 2" key="1">
    <citation type="journal article" date="2019" name="Genome Biol. Evol.">
        <title>Insights into the evolution of the New World diploid cottons (Gossypium, subgenus Houzingenia) based on genome sequencing.</title>
        <authorList>
            <person name="Grover C.E."/>
            <person name="Arick M.A. 2nd"/>
            <person name="Thrash A."/>
            <person name="Conover J.L."/>
            <person name="Sanders W.S."/>
            <person name="Peterson D.G."/>
            <person name="Frelichowski J.E."/>
            <person name="Scheffler J.A."/>
            <person name="Scheffler B.E."/>
            <person name="Wendel J.F."/>
        </authorList>
    </citation>
    <scope>NUCLEOTIDE SEQUENCE [LARGE SCALE GENOMIC DNA]</scope>
    <source>
        <strain evidence="1">5</strain>
        <tissue evidence="1">Leaf</tissue>
    </source>
</reference>
<evidence type="ECO:0000313" key="2">
    <source>
        <dbReference type="Proteomes" id="UP000593579"/>
    </source>
</evidence>
<dbReference type="Gene3D" id="3.60.40.10">
    <property type="entry name" value="PPM-type phosphatase domain"/>
    <property type="match status" value="1"/>
</dbReference>
<dbReference type="InterPro" id="IPR036457">
    <property type="entry name" value="PPM-type-like_dom_sf"/>
</dbReference>
<protein>
    <recommendedName>
        <fullName evidence="3">PPM-type phosphatase domain-containing protein</fullName>
    </recommendedName>
</protein>
<dbReference type="SUPFAM" id="SSF81606">
    <property type="entry name" value="PP2C-like"/>
    <property type="match status" value="1"/>
</dbReference>
<sequence>MEKGIRIRVLVRGKAMRIQQHELGFFAIYDGHLRDIISSYLQKHVFSNILKEEEFWVDPSRAISKAFEKINKAILSQSSYLAHGGPLL</sequence>
<evidence type="ECO:0000313" key="1">
    <source>
        <dbReference type="EMBL" id="MBA0746492.1"/>
    </source>
</evidence>
<keyword evidence="2" id="KW-1185">Reference proteome</keyword>
<evidence type="ECO:0008006" key="3">
    <source>
        <dbReference type="Google" id="ProtNLM"/>
    </source>
</evidence>
<dbReference type="Proteomes" id="UP000593579">
    <property type="component" value="Unassembled WGS sequence"/>
</dbReference>
<name>A0A7J9CDA5_GOSGO</name>
<proteinExistence type="predicted"/>
<accession>A0A7J9CDA5</accession>
<dbReference type="OrthoDB" id="956112at2759"/>
<gene>
    <name evidence="1" type="ORF">Gogos_009004</name>
</gene>
<dbReference type="AlphaFoldDB" id="A0A7J9CDA5"/>